<gene>
    <name evidence="4" type="ORF">NCGR_LOCUS10457</name>
</gene>
<dbReference type="Proteomes" id="UP000604825">
    <property type="component" value="Unassembled WGS sequence"/>
</dbReference>
<dbReference type="FunFam" id="3.10.20.90:FF:000222">
    <property type="entry name" value="Polyubiquitin 5"/>
    <property type="match status" value="1"/>
</dbReference>
<evidence type="ECO:0000256" key="1">
    <source>
        <dbReference type="ARBA" id="ARBA00022499"/>
    </source>
</evidence>
<reference evidence="4" key="1">
    <citation type="submission" date="2020-10" db="EMBL/GenBank/DDBJ databases">
        <authorList>
            <person name="Han B."/>
            <person name="Lu T."/>
            <person name="Zhao Q."/>
            <person name="Huang X."/>
            <person name="Zhao Y."/>
        </authorList>
    </citation>
    <scope>NUCLEOTIDE SEQUENCE</scope>
</reference>
<dbReference type="InterPro" id="IPR050158">
    <property type="entry name" value="Ubiquitin_ubiquitin-like"/>
</dbReference>
<dbReference type="SUPFAM" id="SSF54236">
    <property type="entry name" value="Ubiquitin-like"/>
    <property type="match status" value="5"/>
</dbReference>
<keyword evidence="1" id="KW-1017">Isopeptide bond</keyword>
<dbReference type="PRINTS" id="PR00348">
    <property type="entry name" value="UBIQUITIN"/>
</dbReference>
<dbReference type="EMBL" id="CAJGYO010000002">
    <property type="protein sequence ID" value="CAD6215189.1"/>
    <property type="molecule type" value="Genomic_DNA"/>
</dbReference>
<dbReference type="AlphaFoldDB" id="A0A811N3G6"/>
<evidence type="ECO:0000313" key="4">
    <source>
        <dbReference type="EMBL" id="CAD6215189.1"/>
    </source>
</evidence>
<feature type="region of interest" description="Disordered" evidence="2">
    <location>
        <begin position="1"/>
        <end position="33"/>
    </location>
</feature>
<dbReference type="InterPro" id="IPR019956">
    <property type="entry name" value="Ubiquitin_dom"/>
</dbReference>
<dbReference type="OrthoDB" id="428577at2759"/>
<name>A0A811N3G6_9POAL</name>
<feature type="compositionally biased region" description="Basic and acidic residues" evidence="2">
    <location>
        <begin position="7"/>
        <end position="23"/>
    </location>
</feature>
<feature type="domain" description="Ubiquitin-like" evidence="3">
    <location>
        <begin position="261"/>
        <end position="363"/>
    </location>
</feature>
<organism evidence="4 5">
    <name type="scientific">Miscanthus lutarioriparius</name>
    <dbReference type="NCBI Taxonomy" id="422564"/>
    <lineage>
        <taxon>Eukaryota</taxon>
        <taxon>Viridiplantae</taxon>
        <taxon>Streptophyta</taxon>
        <taxon>Embryophyta</taxon>
        <taxon>Tracheophyta</taxon>
        <taxon>Spermatophyta</taxon>
        <taxon>Magnoliopsida</taxon>
        <taxon>Liliopsida</taxon>
        <taxon>Poales</taxon>
        <taxon>Poaceae</taxon>
        <taxon>PACMAD clade</taxon>
        <taxon>Panicoideae</taxon>
        <taxon>Andropogonodae</taxon>
        <taxon>Andropogoneae</taxon>
        <taxon>Saccharinae</taxon>
        <taxon>Miscanthus</taxon>
    </lineage>
</organism>
<dbReference type="SMART" id="SM00213">
    <property type="entry name" value="UBQ"/>
    <property type="match status" value="5"/>
</dbReference>
<dbReference type="Pfam" id="PF00240">
    <property type="entry name" value="ubiquitin"/>
    <property type="match status" value="5"/>
</dbReference>
<accession>A0A811N3G6</accession>
<evidence type="ECO:0000259" key="3">
    <source>
        <dbReference type="PROSITE" id="PS50053"/>
    </source>
</evidence>
<sequence>MAAAKPSRRERTRDGKVAGDRTGGKHQPTTESEALELQNAPQQMWIFVSTLIGETIRLEVLGSDTINVVKAKIQDRHRLIYDGKWLDDRHTLDHYEIHSGCSLILDLNRGGMRMPIFIKMMTGRSRTITLDVQNTDTISTVKAMIYYMDDIPLDQQRLTFDGKQLIDGCSLAYYNIGRESTICLARMQVQLIVKNPSGGKTLTLEVAPSETVRNVNAKIKQQFQLILDDQLMEDSRSLADYNTENQSTLHLDLHFQSGTPMPIFIQRHGKERISLVVASSDSIKDIKAKIQDRIGIPSNTLASEISIPLNVDAFDTISVIKAKIQDKQRLMISHKRLEDNRTLSDYNIKAGSTIQLKLRSWGSMQVFVKDLRGNTITFEFESSDTIADIKERIHYMQHIPPREQRLIYAGRQLQDDHTLADYNISRYSTLHLLLRLRGGR</sequence>
<dbReference type="InterPro" id="IPR000626">
    <property type="entry name" value="Ubiquitin-like_dom"/>
</dbReference>
<evidence type="ECO:0000313" key="5">
    <source>
        <dbReference type="Proteomes" id="UP000604825"/>
    </source>
</evidence>
<proteinExistence type="predicted"/>
<protein>
    <recommendedName>
        <fullName evidence="3">Ubiquitin-like domain-containing protein</fullName>
    </recommendedName>
</protein>
<dbReference type="PROSITE" id="PS50053">
    <property type="entry name" value="UBIQUITIN_2"/>
    <property type="match status" value="5"/>
</dbReference>
<feature type="domain" description="Ubiquitin-like" evidence="3">
    <location>
        <begin position="189"/>
        <end position="258"/>
    </location>
</feature>
<feature type="domain" description="Ubiquitin-like" evidence="3">
    <location>
        <begin position="364"/>
        <end position="439"/>
    </location>
</feature>
<keyword evidence="5" id="KW-1185">Reference proteome</keyword>
<comment type="caution">
    <text evidence="4">The sequence shown here is derived from an EMBL/GenBank/DDBJ whole genome shotgun (WGS) entry which is preliminary data.</text>
</comment>
<dbReference type="InterPro" id="IPR029071">
    <property type="entry name" value="Ubiquitin-like_domsf"/>
</dbReference>
<dbReference type="PANTHER" id="PTHR10666">
    <property type="entry name" value="UBIQUITIN"/>
    <property type="match status" value="1"/>
</dbReference>
<evidence type="ECO:0000256" key="2">
    <source>
        <dbReference type="SAM" id="MobiDB-lite"/>
    </source>
</evidence>
<dbReference type="GO" id="GO:0003729">
    <property type="term" value="F:mRNA binding"/>
    <property type="evidence" value="ECO:0007669"/>
    <property type="project" value="UniProtKB-ARBA"/>
</dbReference>
<dbReference type="Gene3D" id="3.10.20.90">
    <property type="entry name" value="Phosphatidylinositol 3-kinase Catalytic Subunit, Chain A, domain 1"/>
    <property type="match status" value="6"/>
</dbReference>
<feature type="domain" description="Ubiquitin-like" evidence="3">
    <location>
        <begin position="44"/>
        <end position="112"/>
    </location>
</feature>
<feature type="domain" description="Ubiquitin-like" evidence="3">
    <location>
        <begin position="114"/>
        <end position="182"/>
    </location>
</feature>